<dbReference type="Gene3D" id="3.30.565.10">
    <property type="entry name" value="Histidine kinase-like ATPase, C-terminal domain"/>
    <property type="match status" value="1"/>
</dbReference>
<sequence length="71" mass="7228">MSIQRLPGTAAVQLKSSASVASLNEAVLGLLRNALDAGASRVTIQVNYDVGGCVVEDNGSGIPPAEFLPDC</sequence>
<reference evidence="2 3" key="1">
    <citation type="submission" date="2024-01" db="EMBL/GenBank/DDBJ databases">
        <authorList>
            <person name="Allen C."/>
            <person name="Tagirdzhanova G."/>
        </authorList>
    </citation>
    <scope>NUCLEOTIDE SEQUENCE [LARGE SCALE GENOMIC DNA]</scope>
    <source>
        <strain evidence="2 3">CBS 119000</strain>
    </source>
</reference>
<dbReference type="EMBL" id="CAWUON010000096">
    <property type="protein sequence ID" value="CAK7272749.1"/>
    <property type="molecule type" value="Genomic_DNA"/>
</dbReference>
<dbReference type="PANTHER" id="PTHR10073">
    <property type="entry name" value="DNA MISMATCH REPAIR PROTEIN MLH, PMS, MUTL"/>
    <property type="match status" value="1"/>
</dbReference>
<evidence type="ECO:0000313" key="2">
    <source>
        <dbReference type="EMBL" id="CAK7272749.1"/>
    </source>
</evidence>
<proteinExistence type="inferred from homology"/>
<comment type="caution">
    <text evidence="2">The sequence shown here is derived from an EMBL/GenBank/DDBJ whole genome shotgun (WGS) entry which is preliminary data.</text>
</comment>
<organism evidence="2 3">
    <name type="scientific">Sporothrix epigloea</name>
    <dbReference type="NCBI Taxonomy" id="1892477"/>
    <lineage>
        <taxon>Eukaryota</taxon>
        <taxon>Fungi</taxon>
        <taxon>Dikarya</taxon>
        <taxon>Ascomycota</taxon>
        <taxon>Pezizomycotina</taxon>
        <taxon>Sordariomycetes</taxon>
        <taxon>Sordariomycetidae</taxon>
        <taxon>Ophiostomatales</taxon>
        <taxon>Ophiostomataceae</taxon>
        <taxon>Sporothrix</taxon>
    </lineage>
</organism>
<dbReference type="PANTHER" id="PTHR10073:SF47">
    <property type="entry name" value="DNA MISMATCH REPAIR PROTEIN MLH3"/>
    <property type="match status" value="1"/>
</dbReference>
<evidence type="ECO:0000256" key="1">
    <source>
        <dbReference type="ARBA" id="ARBA00006082"/>
    </source>
</evidence>
<protein>
    <submittedName>
        <fullName evidence="2">DNA mismatch repair protein</fullName>
    </submittedName>
</protein>
<evidence type="ECO:0000313" key="3">
    <source>
        <dbReference type="Proteomes" id="UP001642502"/>
    </source>
</evidence>
<keyword evidence="3" id="KW-1185">Reference proteome</keyword>
<dbReference type="InterPro" id="IPR038973">
    <property type="entry name" value="MutL/Mlh/Pms-like"/>
</dbReference>
<comment type="similarity">
    <text evidence="1">Belongs to the DNA mismatch repair MutL/HexB family.</text>
</comment>
<dbReference type="Proteomes" id="UP001642502">
    <property type="component" value="Unassembled WGS sequence"/>
</dbReference>
<dbReference type="InterPro" id="IPR036890">
    <property type="entry name" value="HATPase_C_sf"/>
</dbReference>
<dbReference type="SUPFAM" id="SSF55874">
    <property type="entry name" value="ATPase domain of HSP90 chaperone/DNA topoisomerase II/histidine kinase"/>
    <property type="match status" value="1"/>
</dbReference>
<dbReference type="Pfam" id="PF13589">
    <property type="entry name" value="HATPase_c_3"/>
    <property type="match status" value="1"/>
</dbReference>
<name>A0ABP0DWZ7_9PEZI</name>
<accession>A0ABP0DWZ7</accession>
<gene>
    <name evidence="2" type="primary">MLH3</name>
    <name evidence="2" type="ORF">SEPCBS119000_005289</name>
</gene>